<evidence type="ECO:0008006" key="14">
    <source>
        <dbReference type="Google" id="ProtNLM"/>
    </source>
</evidence>
<feature type="transmembrane region" description="Helical" evidence="12">
    <location>
        <begin position="190"/>
        <end position="214"/>
    </location>
</feature>
<dbReference type="Proteomes" id="UP000279307">
    <property type="component" value="Chromosome 8"/>
</dbReference>
<name>A0A3L8DIG3_OOCBI</name>
<reference evidence="13" key="1">
    <citation type="journal article" date="2018" name="Genome Res.">
        <title>The genomic architecture and molecular evolution of ant odorant receptors.</title>
        <authorList>
            <person name="McKenzie S.K."/>
            <person name="Kronauer D.J.C."/>
        </authorList>
    </citation>
    <scope>NUCLEOTIDE SEQUENCE [LARGE SCALE GENOMIC DNA]</scope>
    <source>
        <strain evidence="13">Clonal line C1</strain>
    </source>
</reference>
<comment type="caution">
    <text evidence="13">The sequence shown here is derived from an EMBL/GenBank/DDBJ whole genome shotgun (WGS) entry which is preliminary data.</text>
</comment>
<dbReference type="AlphaFoldDB" id="A0A3L8DIG3"/>
<evidence type="ECO:0000256" key="10">
    <source>
        <dbReference type="ARBA" id="ARBA00023201"/>
    </source>
</evidence>
<reference evidence="13" key="2">
    <citation type="submission" date="2018-07" db="EMBL/GenBank/DDBJ databases">
        <authorList>
            <person name="Mckenzie S.K."/>
            <person name="Kronauer D.J.C."/>
        </authorList>
    </citation>
    <scope>NUCLEOTIDE SEQUENCE</scope>
    <source>
        <strain evidence="13">Clonal line C1</strain>
    </source>
</reference>
<comment type="similarity">
    <text evidence="2 11">Belongs to the sodium:solute symporter (SSF) (TC 2.A.21) family.</text>
</comment>
<organism evidence="13">
    <name type="scientific">Ooceraea biroi</name>
    <name type="common">Clonal raider ant</name>
    <name type="synonym">Cerapachys biroi</name>
    <dbReference type="NCBI Taxonomy" id="2015173"/>
    <lineage>
        <taxon>Eukaryota</taxon>
        <taxon>Metazoa</taxon>
        <taxon>Ecdysozoa</taxon>
        <taxon>Arthropoda</taxon>
        <taxon>Hexapoda</taxon>
        <taxon>Insecta</taxon>
        <taxon>Pterygota</taxon>
        <taxon>Neoptera</taxon>
        <taxon>Endopterygota</taxon>
        <taxon>Hymenoptera</taxon>
        <taxon>Apocrita</taxon>
        <taxon>Aculeata</taxon>
        <taxon>Formicoidea</taxon>
        <taxon>Formicidae</taxon>
        <taxon>Dorylinae</taxon>
        <taxon>Ooceraea</taxon>
    </lineage>
</organism>
<dbReference type="GO" id="GO:0015293">
    <property type="term" value="F:symporter activity"/>
    <property type="evidence" value="ECO:0007669"/>
    <property type="project" value="TreeGrafter"/>
</dbReference>
<keyword evidence="6 12" id="KW-1133">Transmembrane helix</keyword>
<feature type="transmembrane region" description="Helical" evidence="12">
    <location>
        <begin position="12"/>
        <end position="34"/>
    </location>
</feature>
<evidence type="ECO:0000256" key="9">
    <source>
        <dbReference type="ARBA" id="ARBA00023136"/>
    </source>
</evidence>
<feature type="transmembrane region" description="Helical" evidence="12">
    <location>
        <begin position="321"/>
        <end position="340"/>
    </location>
</feature>
<dbReference type="EMBL" id="QOIP01000008">
    <property type="protein sequence ID" value="RLU19628.1"/>
    <property type="molecule type" value="Genomic_DNA"/>
</dbReference>
<dbReference type="InterPro" id="IPR038377">
    <property type="entry name" value="Na/Glc_symporter_sf"/>
</dbReference>
<evidence type="ECO:0000256" key="8">
    <source>
        <dbReference type="ARBA" id="ARBA00023065"/>
    </source>
</evidence>
<dbReference type="PROSITE" id="PS50283">
    <property type="entry name" value="NA_SOLUT_SYMP_3"/>
    <property type="match status" value="1"/>
</dbReference>
<evidence type="ECO:0000256" key="1">
    <source>
        <dbReference type="ARBA" id="ARBA00004651"/>
    </source>
</evidence>
<protein>
    <recommendedName>
        <fullName evidence="14">Sodium-coupled monocarboxylate transporter</fullName>
    </recommendedName>
</protein>
<evidence type="ECO:0000256" key="11">
    <source>
        <dbReference type="RuleBase" id="RU362091"/>
    </source>
</evidence>
<accession>A0A3L8DIG3</accession>
<proteinExistence type="inferred from homology"/>
<evidence type="ECO:0000256" key="4">
    <source>
        <dbReference type="ARBA" id="ARBA00022475"/>
    </source>
</evidence>
<keyword evidence="8" id="KW-0406">Ion transport</keyword>
<evidence type="ECO:0000256" key="12">
    <source>
        <dbReference type="SAM" id="Phobius"/>
    </source>
</evidence>
<feature type="transmembrane region" description="Helical" evidence="12">
    <location>
        <begin position="274"/>
        <end position="301"/>
    </location>
</feature>
<evidence type="ECO:0000256" key="5">
    <source>
        <dbReference type="ARBA" id="ARBA00022692"/>
    </source>
</evidence>
<dbReference type="CDD" id="cd11492">
    <property type="entry name" value="SLC5sbd_NIS-SMVT"/>
    <property type="match status" value="1"/>
</dbReference>
<dbReference type="GO" id="GO:0006814">
    <property type="term" value="P:sodium ion transport"/>
    <property type="evidence" value="ECO:0007669"/>
    <property type="project" value="UniProtKB-KW"/>
</dbReference>
<keyword evidence="10" id="KW-0739">Sodium transport</keyword>
<dbReference type="Pfam" id="PF00474">
    <property type="entry name" value="SSF"/>
    <property type="match status" value="1"/>
</dbReference>
<feature type="transmembrane region" description="Helical" evidence="12">
    <location>
        <begin position="129"/>
        <end position="150"/>
    </location>
</feature>
<evidence type="ECO:0000313" key="13">
    <source>
        <dbReference type="EMBL" id="RLU19628.1"/>
    </source>
</evidence>
<evidence type="ECO:0000256" key="7">
    <source>
        <dbReference type="ARBA" id="ARBA00023053"/>
    </source>
</evidence>
<feature type="transmembrane region" description="Helical" evidence="12">
    <location>
        <begin position="391"/>
        <end position="410"/>
    </location>
</feature>
<feature type="transmembrane region" description="Helical" evidence="12">
    <location>
        <begin position="360"/>
        <end position="379"/>
    </location>
</feature>
<gene>
    <name evidence="13" type="ORF">DMN91_008185</name>
</gene>
<keyword evidence="7" id="KW-0915">Sodium</keyword>
<evidence type="ECO:0000256" key="6">
    <source>
        <dbReference type="ARBA" id="ARBA00022989"/>
    </source>
</evidence>
<evidence type="ECO:0000256" key="2">
    <source>
        <dbReference type="ARBA" id="ARBA00006434"/>
    </source>
</evidence>
<sequence length="514" mass="56158">MDTTENRRSFDLVDSIVFIGLLGISALVGVYQCYASRKKVDAVGEYLVGGQKMSIFPISMSLIASYVSGIAMLGLPAEMYVYGTQLWSIVIADTCVSITMAIVYLPVFMDFKLRLLTRFNRVVRLMGSFIFILKMLLYIPLVIYVPALAFNQATGVDLYMIALIVCAVCIFYTTLGGLKAVVWTDTIQTAMMFGAVITVAVLGTARVGGVAEVWKRNLDTGRIEFFNMDPDPTIRHTFWTVVVGNYLNWLATCSVNQAMVQRCLAMPNLKKSNVAIMIMAVGIISIVSLCCYTGIVIFAAFYDCDPVTTKQIRKPDQLLPYFVMEFTMSTGLNSMSGVIYEDMIKPCLRKPISNVGASRIMKATVVIIGAICVGLVFMVEKLSGLIQAGKSLSGITAGPLLGMFTLGMLFPMANSTGALIGALVSLNLVAWISFGTQAAISTGSIYFPVKPVSVEGCSESLKSTAGNLTTIVETVVREQPFFLYRMSYLWYTWNDAELGRMAGMNDTTQTSAKC</sequence>
<dbReference type="OrthoDB" id="6132759at2759"/>
<dbReference type="NCBIfam" id="TIGR00813">
    <property type="entry name" value="sss"/>
    <property type="match status" value="1"/>
</dbReference>
<dbReference type="InterPro" id="IPR051163">
    <property type="entry name" value="Sodium:Solute_Symporter_SSF"/>
</dbReference>
<feature type="transmembrane region" description="Helical" evidence="12">
    <location>
        <begin position="417"/>
        <end position="434"/>
    </location>
</feature>
<feature type="transmembrane region" description="Helical" evidence="12">
    <location>
        <begin position="55"/>
        <end position="75"/>
    </location>
</feature>
<feature type="transmembrane region" description="Helical" evidence="12">
    <location>
        <begin position="156"/>
        <end position="178"/>
    </location>
</feature>
<comment type="subcellular location">
    <subcellularLocation>
        <location evidence="1">Cell membrane</location>
        <topology evidence="1">Multi-pass membrane protein</topology>
    </subcellularLocation>
</comment>
<dbReference type="GO" id="GO:0005886">
    <property type="term" value="C:plasma membrane"/>
    <property type="evidence" value="ECO:0007669"/>
    <property type="project" value="UniProtKB-SubCell"/>
</dbReference>
<keyword evidence="5 12" id="KW-0812">Transmembrane</keyword>
<keyword evidence="3" id="KW-0813">Transport</keyword>
<keyword evidence="4" id="KW-1003">Cell membrane</keyword>
<dbReference type="Gene3D" id="1.20.1730.10">
    <property type="entry name" value="Sodium/glucose cotransporter"/>
    <property type="match status" value="1"/>
</dbReference>
<dbReference type="InterPro" id="IPR001734">
    <property type="entry name" value="Na/solute_symporter"/>
</dbReference>
<dbReference type="PANTHER" id="PTHR42985">
    <property type="entry name" value="SODIUM-COUPLED MONOCARBOXYLATE TRANSPORTER"/>
    <property type="match status" value="1"/>
</dbReference>
<dbReference type="PANTHER" id="PTHR42985:SF21">
    <property type="entry name" value="SODIUM-DEPENDENT MULTIVITAMIN TRANSPORTER-LIKE PROTEIN"/>
    <property type="match status" value="1"/>
</dbReference>
<evidence type="ECO:0000256" key="3">
    <source>
        <dbReference type="ARBA" id="ARBA00022448"/>
    </source>
</evidence>
<feature type="transmembrane region" description="Helical" evidence="12">
    <location>
        <begin position="87"/>
        <end position="108"/>
    </location>
</feature>
<keyword evidence="9 12" id="KW-0472">Membrane</keyword>